<dbReference type="SUPFAM" id="SSF46565">
    <property type="entry name" value="Chaperone J-domain"/>
    <property type="match status" value="1"/>
</dbReference>
<keyword evidence="3" id="KW-1133">Transmembrane helix</keyword>
<dbReference type="InterPro" id="IPR051948">
    <property type="entry name" value="Hsp70_co-chaperone_J-domain"/>
</dbReference>
<keyword evidence="3" id="KW-0472">Membrane</keyword>
<dbReference type="PROSITE" id="PS50076">
    <property type="entry name" value="DNAJ_2"/>
    <property type="match status" value="1"/>
</dbReference>
<dbReference type="Pfam" id="PF00226">
    <property type="entry name" value="DnaJ"/>
    <property type="match status" value="1"/>
</dbReference>
<dbReference type="GO" id="GO:0051087">
    <property type="term" value="F:protein-folding chaperone binding"/>
    <property type="evidence" value="ECO:0007669"/>
    <property type="project" value="TreeGrafter"/>
</dbReference>
<evidence type="ECO:0000256" key="1">
    <source>
        <dbReference type="ARBA" id="ARBA00023186"/>
    </source>
</evidence>
<feature type="domain" description="J" evidence="4">
    <location>
        <begin position="7"/>
        <end position="72"/>
    </location>
</feature>
<dbReference type="PANTHER" id="PTHR44360:SF1">
    <property type="entry name" value="DNAJ HOMOLOG SUBFAMILY B MEMBER 9"/>
    <property type="match status" value="1"/>
</dbReference>
<sequence>MSKRIRTHYDNLKVSQDAPIEVIRAAYRSLCKKYHPDQNHDNPDADRIMSLINRSYAILSDPEQRRAHDEWIASQQHGGMAGEDRTFAAESESRAGQPFNMRPSETETEYPPQHTFKKRRLWLGLVFFLAVLAGLFWLADQQRQAASDMPAVRSGDAGASYPEFAQYWEGYPVLAENGNGMVKIDNADNRSPVFVQIYPADKKTAIRTLYIPPAADFTVFKLAAGAYTLRYRQLQTDDWEQAEFQVSDGPGQAEHVLLKPARIVTP</sequence>
<dbReference type="AlphaFoldDB" id="A0A378WS22"/>
<dbReference type="InterPro" id="IPR036869">
    <property type="entry name" value="J_dom_sf"/>
</dbReference>
<dbReference type="Proteomes" id="UP000254055">
    <property type="component" value="Unassembled WGS sequence"/>
</dbReference>
<name>A0A378WS22_9NEIS</name>
<feature type="region of interest" description="Disordered" evidence="2">
    <location>
        <begin position="93"/>
        <end position="112"/>
    </location>
</feature>
<evidence type="ECO:0000256" key="2">
    <source>
        <dbReference type="SAM" id="MobiDB-lite"/>
    </source>
</evidence>
<gene>
    <name evidence="5" type="primary">dnaJ_1</name>
    <name evidence="5" type="ORF">NCTC12229_01405</name>
</gene>
<proteinExistence type="predicted"/>
<evidence type="ECO:0000313" key="5">
    <source>
        <dbReference type="EMBL" id="SUA43929.1"/>
    </source>
</evidence>
<evidence type="ECO:0000313" key="6">
    <source>
        <dbReference type="Proteomes" id="UP000254055"/>
    </source>
</evidence>
<dbReference type="InterPro" id="IPR001623">
    <property type="entry name" value="DnaJ_domain"/>
</dbReference>
<protein>
    <submittedName>
        <fullName evidence="5">DnaJ protein</fullName>
    </submittedName>
</protein>
<keyword evidence="3" id="KW-0812">Transmembrane</keyword>
<evidence type="ECO:0000259" key="4">
    <source>
        <dbReference type="PROSITE" id="PS50076"/>
    </source>
</evidence>
<dbReference type="PRINTS" id="PR00625">
    <property type="entry name" value="JDOMAIN"/>
</dbReference>
<feature type="transmembrane region" description="Helical" evidence="3">
    <location>
        <begin position="121"/>
        <end position="139"/>
    </location>
</feature>
<dbReference type="SMART" id="SM00271">
    <property type="entry name" value="DnaJ"/>
    <property type="match status" value="1"/>
</dbReference>
<organism evidence="5 6">
    <name type="scientific">Neisseria zoodegmatis</name>
    <dbReference type="NCBI Taxonomy" id="326523"/>
    <lineage>
        <taxon>Bacteria</taxon>
        <taxon>Pseudomonadati</taxon>
        <taxon>Pseudomonadota</taxon>
        <taxon>Betaproteobacteria</taxon>
        <taxon>Neisseriales</taxon>
        <taxon>Neisseriaceae</taxon>
        <taxon>Neisseria</taxon>
    </lineage>
</organism>
<dbReference type="Gene3D" id="1.10.287.110">
    <property type="entry name" value="DnaJ domain"/>
    <property type="match status" value="1"/>
</dbReference>
<dbReference type="GO" id="GO:0051787">
    <property type="term" value="F:misfolded protein binding"/>
    <property type="evidence" value="ECO:0007669"/>
    <property type="project" value="TreeGrafter"/>
</dbReference>
<evidence type="ECO:0000256" key="3">
    <source>
        <dbReference type="SAM" id="Phobius"/>
    </source>
</evidence>
<reference evidence="5 6" key="1">
    <citation type="submission" date="2018-06" db="EMBL/GenBank/DDBJ databases">
        <authorList>
            <consortium name="Pathogen Informatics"/>
            <person name="Doyle S."/>
        </authorList>
    </citation>
    <scope>NUCLEOTIDE SEQUENCE [LARGE SCALE GENOMIC DNA]</scope>
    <source>
        <strain evidence="5 6">NCTC12229</strain>
    </source>
</reference>
<keyword evidence="1" id="KW-0143">Chaperone</keyword>
<dbReference type="EMBL" id="UGRS01000002">
    <property type="protein sequence ID" value="SUA43929.1"/>
    <property type="molecule type" value="Genomic_DNA"/>
</dbReference>
<accession>A0A378WS22</accession>
<dbReference type="GO" id="GO:0036503">
    <property type="term" value="P:ERAD pathway"/>
    <property type="evidence" value="ECO:0007669"/>
    <property type="project" value="TreeGrafter"/>
</dbReference>
<dbReference type="PANTHER" id="PTHR44360">
    <property type="entry name" value="DNAJ HOMOLOG SUBFAMILY B MEMBER 9"/>
    <property type="match status" value="1"/>
</dbReference>
<dbReference type="CDD" id="cd06257">
    <property type="entry name" value="DnaJ"/>
    <property type="match status" value="1"/>
</dbReference>
<dbReference type="RefSeq" id="WP_220182120.1">
    <property type="nucleotide sequence ID" value="NZ_UGRS01000002.1"/>
</dbReference>